<accession>A0A0D3KX72</accession>
<reference evidence="11" key="1">
    <citation type="journal article" date="2013" name="Nature">
        <title>Pan genome of the phytoplankton Emiliania underpins its global distribution.</title>
        <authorList>
            <person name="Read B.A."/>
            <person name="Kegel J."/>
            <person name="Klute M.J."/>
            <person name="Kuo A."/>
            <person name="Lefebvre S.C."/>
            <person name="Maumus F."/>
            <person name="Mayer C."/>
            <person name="Miller J."/>
            <person name="Monier A."/>
            <person name="Salamov A."/>
            <person name="Young J."/>
            <person name="Aguilar M."/>
            <person name="Claverie J.M."/>
            <person name="Frickenhaus S."/>
            <person name="Gonzalez K."/>
            <person name="Herman E.K."/>
            <person name="Lin Y.C."/>
            <person name="Napier J."/>
            <person name="Ogata H."/>
            <person name="Sarno A.F."/>
            <person name="Shmutz J."/>
            <person name="Schroeder D."/>
            <person name="de Vargas C."/>
            <person name="Verret F."/>
            <person name="von Dassow P."/>
            <person name="Valentin K."/>
            <person name="Van de Peer Y."/>
            <person name="Wheeler G."/>
            <person name="Dacks J.B."/>
            <person name="Delwiche C.F."/>
            <person name="Dyhrman S.T."/>
            <person name="Glockner G."/>
            <person name="John U."/>
            <person name="Richards T."/>
            <person name="Worden A.Z."/>
            <person name="Zhang X."/>
            <person name="Grigoriev I.V."/>
            <person name="Allen A.E."/>
            <person name="Bidle K."/>
            <person name="Borodovsky M."/>
            <person name="Bowler C."/>
            <person name="Brownlee C."/>
            <person name="Cock J.M."/>
            <person name="Elias M."/>
            <person name="Gladyshev V.N."/>
            <person name="Groth M."/>
            <person name="Guda C."/>
            <person name="Hadaegh A."/>
            <person name="Iglesias-Rodriguez M.D."/>
            <person name="Jenkins J."/>
            <person name="Jones B.M."/>
            <person name="Lawson T."/>
            <person name="Leese F."/>
            <person name="Lindquist E."/>
            <person name="Lobanov A."/>
            <person name="Lomsadze A."/>
            <person name="Malik S.B."/>
            <person name="Marsh M.E."/>
            <person name="Mackinder L."/>
            <person name="Mock T."/>
            <person name="Mueller-Roeber B."/>
            <person name="Pagarete A."/>
            <person name="Parker M."/>
            <person name="Probert I."/>
            <person name="Quesneville H."/>
            <person name="Raines C."/>
            <person name="Rensing S.A."/>
            <person name="Riano-Pachon D.M."/>
            <person name="Richier S."/>
            <person name="Rokitta S."/>
            <person name="Shiraiwa Y."/>
            <person name="Soanes D.M."/>
            <person name="van der Giezen M."/>
            <person name="Wahlund T.M."/>
            <person name="Williams B."/>
            <person name="Wilson W."/>
            <person name="Wolfe G."/>
            <person name="Wurch L.L."/>
        </authorList>
    </citation>
    <scope>NUCLEOTIDE SEQUENCE</scope>
</reference>
<dbReference type="GeneID" id="17285628"/>
<dbReference type="eggNOG" id="KOG1585">
    <property type="taxonomic scope" value="Eukaryota"/>
</dbReference>
<dbReference type="Gene3D" id="1.25.40.10">
    <property type="entry name" value="Tetratricopeptide repeat domain"/>
    <property type="match status" value="1"/>
</dbReference>
<feature type="region of interest" description="Disordered" evidence="9">
    <location>
        <begin position="213"/>
        <end position="232"/>
    </location>
</feature>
<dbReference type="GO" id="GO:0005483">
    <property type="term" value="F:soluble NSF attachment protein activity"/>
    <property type="evidence" value="ECO:0007669"/>
    <property type="project" value="TreeGrafter"/>
</dbReference>
<evidence type="ECO:0000256" key="1">
    <source>
        <dbReference type="ARBA" id="ARBA00004170"/>
    </source>
</evidence>
<dbReference type="RefSeq" id="XP_005792786.1">
    <property type="nucleotide sequence ID" value="XM_005792729.1"/>
</dbReference>
<keyword evidence="4" id="KW-0931">ER-Golgi transport</keyword>
<reference evidence="10" key="2">
    <citation type="submission" date="2024-10" db="UniProtKB">
        <authorList>
            <consortium name="EnsemblProtists"/>
        </authorList>
    </citation>
    <scope>IDENTIFICATION</scope>
</reference>
<dbReference type="InterPro" id="IPR011990">
    <property type="entry name" value="TPR-like_helical_dom_sf"/>
</dbReference>
<protein>
    <recommendedName>
        <fullName evidence="7">Gamma-soluble NSF attachment protein</fullName>
    </recommendedName>
    <alternativeName>
        <fullName evidence="8">N-ethylmaleimide-sensitive factor attachment protein gamma</fullName>
    </alternativeName>
</protein>
<evidence type="ECO:0000256" key="2">
    <source>
        <dbReference type="ARBA" id="ARBA00010050"/>
    </source>
</evidence>
<dbReference type="PANTHER" id="PTHR13768:SF2">
    <property type="entry name" value="GAMMA-SOLUBLE NSF ATTACHMENT PROTEIN"/>
    <property type="match status" value="1"/>
</dbReference>
<dbReference type="Proteomes" id="UP000013827">
    <property type="component" value="Unassembled WGS sequence"/>
</dbReference>
<dbReference type="GO" id="GO:0006886">
    <property type="term" value="P:intracellular protein transport"/>
    <property type="evidence" value="ECO:0007669"/>
    <property type="project" value="InterPro"/>
</dbReference>
<dbReference type="Pfam" id="PF14938">
    <property type="entry name" value="SNAP"/>
    <property type="match status" value="1"/>
</dbReference>
<comment type="subcellular location">
    <subcellularLocation>
        <location evidence="1">Membrane</location>
        <topology evidence="1">Peripheral membrane protein</topology>
    </subcellularLocation>
</comment>
<dbReference type="InterPro" id="IPR000744">
    <property type="entry name" value="NSF_attach"/>
</dbReference>
<evidence type="ECO:0000256" key="8">
    <source>
        <dbReference type="ARBA" id="ARBA00042485"/>
    </source>
</evidence>
<keyword evidence="6" id="KW-0472">Membrane</keyword>
<evidence type="ECO:0000256" key="3">
    <source>
        <dbReference type="ARBA" id="ARBA00022448"/>
    </source>
</evidence>
<organism evidence="10 11">
    <name type="scientific">Emiliania huxleyi (strain CCMP1516)</name>
    <dbReference type="NCBI Taxonomy" id="280463"/>
    <lineage>
        <taxon>Eukaryota</taxon>
        <taxon>Haptista</taxon>
        <taxon>Haptophyta</taxon>
        <taxon>Prymnesiophyceae</taxon>
        <taxon>Isochrysidales</taxon>
        <taxon>Noelaerhabdaceae</taxon>
        <taxon>Emiliania</taxon>
    </lineage>
</organism>
<evidence type="ECO:0000313" key="10">
    <source>
        <dbReference type="EnsemblProtists" id="EOD40357"/>
    </source>
</evidence>
<evidence type="ECO:0000256" key="4">
    <source>
        <dbReference type="ARBA" id="ARBA00022892"/>
    </source>
</evidence>
<dbReference type="AlphaFoldDB" id="A0A0D3KX72"/>
<dbReference type="GO" id="GO:0005774">
    <property type="term" value="C:vacuolar membrane"/>
    <property type="evidence" value="ECO:0007669"/>
    <property type="project" value="TreeGrafter"/>
</dbReference>
<dbReference type="GO" id="GO:0019905">
    <property type="term" value="F:syntaxin binding"/>
    <property type="evidence" value="ECO:0007669"/>
    <property type="project" value="TreeGrafter"/>
</dbReference>
<dbReference type="KEGG" id="ehx:EMIHUDRAFT_439657"/>
<evidence type="ECO:0000256" key="7">
    <source>
        <dbReference type="ARBA" id="ARBA00040047"/>
    </source>
</evidence>
<keyword evidence="3" id="KW-0813">Transport</keyword>
<dbReference type="SUPFAM" id="SSF48452">
    <property type="entry name" value="TPR-like"/>
    <property type="match status" value="1"/>
</dbReference>
<dbReference type="PaxDb" id="2903-EOD40357"/>
<evidence type="ECO:0000256" key="6">
    <source>
        <dbReference type="ARBA" id="ARBA00023136"/>
    </source>
</evidence>
<proteinExistence type="inferred from homology"/>
<dbReference type="GO" id="GO:0031201">
    <property type="term" value="C:SNARE complex"/>
    <property type="evidence" value="ECO:0007669"/>
    <property type="project" value="TreeGrafter"/>
</dbReference>
<name>A0A0D3KX72_EMIH1</name>
<keyword evidence="5" id="KW-0653">Protein transport</keyword>
<dbReference type="EnsemblProtists" id="EOD40357">
    <property type="protein sequence ID" value="EOD40357"/>
    <property type="gene ID" value="EMIHUDRAFT_439657"/>
</dbReference>
<dbReference type="HOGENOM" id="CLU_999023_0_0_1"/>
<dbReference type="GO" id="GO:0016192">
    <property type="term" value="P:vesicle-mediated transport"/>
    <property type="evidence" value="ECO:0007669"/>
    <property type="project" value="UniProtKB-KW"/>
</dbReference>
<comment type="similarity">
    <text evidence="2">Belongs to the SNAP family.</text>
</comment>
<sequence length="279" mass="29349">MEKRKLAEAEAALSDAAKCERSGWLKSRDLDGAASAYERAATLFRVARAYPQAIEAYMKAADAQQALESAAAAARLLESAAVLAKDNLKAEANAAALYERASELHLGVLSLDRAAAALCKAARTIEGSDTPRACALMLRACSLFDDGEEEAQLRHSADTFGAAVALLLRAGRRSETAALLRRQVLVYARLRRTHDVARSELSAVIINLAAGAAPPRRPASPSTQDTCPPPCSPTAGLGAAGEYEQASIGCTKAEARPDGFAGTDEALSPSVRLALELCR</sequence>
<feature type="compositionally biased region" description="Low complexity" evidence="9">
    <location>
        <begin position="213"/>
        <end position="222"/>
    </location>
</feature>
<dbReference type="PANTHER" id="PTHR13768">
    <property type="entry name" value="SOLUBLE NSF ATTACHMENT PROTEIN SNAP"/>
    <property type="match status" value="1"/>
</dbReference>
<keyword evidence="11" id="KW-1185">Reference proteome</keyword>
<evidence type="ECO:0000313" key="11">
    <source>
        <dbReference type="Proteomes" id="UP000013827"/>
    </source>
</evidence>
<evidence type="ECO:0000256" key="9">
    <source>
        <dbReference type="SAM" id="MobiDB-lite"/>
    </source>
</evidence>
<dbReference type="STRING" id="2903.R1DYZ3"/>
<evidence type="ECO:0000256" key="5">
    <source>
        <dbReference type="ARBA" id="ARBA00022927"/>
    </source>
</evidence>